<proteinExistence type="predicted"/>
<name>A0A401TQZ1_CHIPU</name>
<comment type="caution">
    <text evidence="1">The sequence shown here is derived from an EMBL/GenBank/DDBJ whole genome shotgun (WGS) entry which is preliminary data.</text>
</comment>
<keyword evidence="2" id="KW-1185">Reference proteome</keyword>
<protein>
    <submittedName>
        <fullName evidence="1">Uncharacterized protein</fullName>
    </submittedName>
</protein>
<gene>
    <name evidence="1" type="ORF">chiPu_0028813</name>
</gene>
<organism evidence="1 2">
    <name type="scientific">Chiloscyllium punctatum</name>
    <name type="common">Brownbanded bambooshark</name>
    <name type="synonym">Hemiscyllium punctatum</name>
    <dbReference type="NCBI Taxonomy" id="137246"/>
    <lineage>
        <taxon>Eukaryota</taxon>
        <taxon>Metazoa</taxon>
        <taxon>Chordata</taxon>
        <taxon>Craniata</taxon>
        <taxon>Vertebrata</taxon>
        <taxon>Chondrichthyes</taxon>
        <taxon>Elasmobranchii</taxon>
        <taxon>Galeomorphii</taxon>
        <taxon>Galeoidea</taxon>
        <taxon>Orectolobiformes</taxon>
        <taxon>Hemiscylliidae</taxon>
        <taxon>Chiloscyllium</taxon>
    </lineage>
</organism>
<dbReference type="Proteomes" id="UP000287033">
    <property type="component" value="Unassembled WGS sequence"/>
</dbReference>
<sequence>MLFSCIPLPTIRAQLSKQMEGASYGSIFAWLQSAMALTDVISTALFNSLYAGSLQSESNFLLLLAAAICWSSTVPLV</sequence>
<accession>A0A401TQZ1</accession>
<feature type="non-terminal residue" evidence="1">
    <location>
        <position position="77"/>
    </location>
</feature>
<dbReference type="AlphaFoldDB" id="A0A401TQZ1"/>
<reference evidence="1 2" key="1">
    <citation type="journal article" date="2018" name="Nat. Ecol. Evol.">
        <title>Shark genomes provide insights into elasmobranch evolution and the origin of vertebrates.</title>
        <authorList>
            <person name="Hara Y"/>
            <person name="Yamaguchi K"/>
            <person name="Onimaru K"/>
            <person name="Kadota M"/>
            <person name="Koyanagi M"/>
            <person name="Keeley SD"/>
            <person name="Tatsumi K"/>
            <person name="Tanaka K"/>
            <person name="Motone F"/>
            <person name="Kageyama Y"/>
            <person name="Nozu R"/>
            <person name="Adachi N"/>
            <person name="Nishimura O"/>
            <person name="Nakagawa R"/>
            <person name="Tanegashima C"/>
            <person name="Kiyatake I"/>
            <person name="Matsumoto R"/>
            <person name="Murakumo K"/>
            <person name="Nishida K"/>
            <person name="Terakita A"/>
            <person name="Kuratani S"/>
            <person name="Sato K"/>
            <person name="Hyodo S Kuraku.S."/>
        </authorList>
    </citation>
    <scope>NUCLEOTIDE SEQUENCE [LARGE SCALE GENOMIC DNA]</scope>
</reference>
<evidence type="ECO:0000313" key="1">
    <source>
        <dbReference type="EMBL" id="GCC45055.1"/>
    </source>
</evidence>
<evidence type="ECO:0000313" key="2">
    <source>
        <dbReference type="Proteomes" id="UP000287033"/>
    </source>
</evidence>
<dbReference type="EMBL" id="BEZZ01140990">
    <property type="protein sequence ID" value="GCC45055.1"/>
    <property type="molecule type" value="Genomic_DNA"/>
</dbReference>
<dbReference type="OrthoDB" id="430300at2759"/>